<keyword evidence="2" id="KW-0645">Protease</keyword>
<dbReference type="InterPro" id="IPR046336">
    <property type="entry name" value="Lon_prtase_N_sf"/>
</dbReference>
<dbReference type="PROSITE" id="PS51787">
    <property type="entry name" value="LON_N"/>
    <property type="match status" value="1"/>
</dbReference>
<organism evidence="2 3">
    <name type="scientific">Iodidimonas muriae</name>
    <dbReference type="NCBI Taxonomy" id="261467"/>
    <lineage>
        <taxon>Bacteria</taxon>
        <taxon>Pseudomonadati</taxon>
        <taxon>Pseudomonadota</taxon>
        <taxon>Alphaproteobacteria</taxon>
        <taxon>Iodidimonadales</taxon>
        <taxon>Iodidimonadaceae</taxon>
        <taxon>Iodidimonas</taxon>
    </lineage>
</organism>
<dbReference type="PANTHER" id="PTHR46732:SF8">
    <property type="entry name" value="ATP-DEPENDENT PROTEASE LA (LON) DOMAIN PROTEIN"/>
    <property type="match status" value="1"/>
</dbReference>
<dbReference type="EMBL" id="BMOV01000002">
    <property type="protein sequence ID" value="GGO07690.1"/>
    <property type="molecule type" value="Genomic_DNA"/>
</dbReference>
<evidence type="ECO:0000259" key="1">
    <source>
        <dbReference type="PROSITE" id="PS51787"/>
    </source>
</evidence>
<dbReference type="RefSeq" id="WP_188873492.1">
    <property type="nucleotide sequence ID" value="NZ_BMOV01000002.1"/>
</dbReference>
<dbReference type="Gene3D" id="2.30.130.40">
    <property type="entry name" value="LON domain-like"/>
    <property type="match status" value="1"/>
</dbReference>
<keyword evidence="3" id="KW-1185">Reference proteome</keyword>
<evidence type="ECO:0000313" key="2">
    <source>
        <dbReference type="EMBL" id="GGO07690.1"/>
    </source>
</evidence>
<dbReference type="InterPro" id="IPR015947">
    <property type="entry name" value="PUA-like_sf"/>
</dbReference>
<dbReference type="GO" id="GO:0006508">
    <property type="term" value="P:proteolysis"/>
    <property type="evidence" value="ECO:0007669"/>
    <property type="project" value="UniProtKB-KW"/>
</dbReference>
<comment type="caution">
    <text evidence="2">The sequence shown here is derived from an EMBL/GenBank/DDBJ whole genome shotgun (WGS) entry which is preliminary data.</text>
</comment>
<dbReference type="InterPro" id="IPR003111">
    <property type="entry name" value="Lon_prtase_N"/>
</dbReference>
<dbReference type="PANTHER" id="PTHR46732">
    <property type="entry name" value="ATP-DEPENDENT PROTEASE LA (LON) DOMAIN PROTEIN"/>
    <property type="match status" value="1"/>
</dbReference>
<dbReference type="SMART" id="SM00464">
    <property type="entry name" value="LON"/>
    <property type="match status" value="1"/>
</dbReference>
<dbReference type="Pfam" id="PF02190">
    <property type="entry name" value="LON_substr_bdg"/>
    <property type="match status" value="1"/>
</dbReference>
<proteinExistence type="predicted"/>
<keyword evidence="2" id="KW-0378">Hydrolase</keyword>
<protein>
    <submittedName>
        <fullName evidence="2">ATP-dependent protease</fullName>
    </submittedName>
</protein>
<sequence>MALSGRSKDESLPGVLPVFPLMGALLLPRGEMPLNIFEPRYLRMVRDVMGGDRMIGMVQPVDDGQEGDPALYGIGCAGRICSFAETEDGRFLITLKGVTRFKIVEELSSTTPYRQVQADYAPYEGDRLTPMPDAGIARADLIDRLTKFLDRRGLSAEWSAIEKAPDELLINSLAMICPFSPAEKQALLEAKSLRARTRTMISLMEFALADPLLDEDDQQPPVPN</sequence>
<accession>A0ABQ2L9I3</accession>
<evidence type="ECO:0000313" key="3">
    <source>
        <dbReference type="Proteomes" id="UP000602381"/>
    </source>
</evidence>
<feature type="domain" description="Lon N-terminal" evidence="1">
    <location>
        <begin position="16"/>
        <end position="208"/>
    </location>
</feature>
<gene>
    <name evidence="2" type="ORF">GCM10007972_07310</name>
</gene>
<reference evidence="3" key="1">
    <citation type="journal article" date="2019" name="Int. J. Syst. Evol. Microbiol.">
        <title>The Global Catalogue of Microorganisms (GCM) 10K type strain sequencing project: providing services to taxonomists for standard genome sequencing and annotation.</title>
        <authorList>
            <consortium name="The Broad Institute Genomics Platform"/>
            <consortium name="The Broad Institute Genome Sequencing Center for Infectious Disease"/>
            <person name="Wu L."/>
            <person name="Ma J."/>
        </authorList>
    </citation>
    <scope>NUCLEOTIDE SEQUENCE [LARGE SCALE GENOMIC DNA]</scope>
    <source>
        <strain evidence="3">JCM 17843</strain>
    </source>
</reference>
<dbReference type="Proteomes" id="UP000602381">
    <property type="component" value="Unassembled WGS sequence"/>
</dbReference>
<name>A0ABQ2L9I3_9PROT</name>
<dbReference type="GO" id="GO:0008233">
    <property type="term" value="F:peptidase activity"/>
    <property type="evidence" value="ECO:0007669"/>
    <property type="project" value="UniProtKB-KW"/>
</dbReference>
<dbReference type="SUPFAM" id="SSF88697">
    <property type="entry name" value="PUA domain-like"/>
    <property type="match status" value="1"/>
</dbReference>